<organism evidence="1 2">
    <name type="scientific">Anatilimnocola aggregata</name>
    <dbReference type="NCBI Taxonomy" id="2528021"/>
    <lineage>
        <taxon>Bacteria</taxon>
        <taxon>Pseudomonadati</taxon>
        <taxon>Planctomycetota</taxon>
        <taxon>Planctomycetia</taxon>
        <taxon>Pirellulales</taxon>
        <taxon>Pirellulaceae</taxon>
        <taxon>Anatilimnocola</taxon>
    </lineage>
</organism>
<dbReference type="KEGG" id="aagg:ETAA8_09270"/>
<dbReference type="EMBL" id="CP036274">
    <property type="protein sequence ID" value="QDU25855.1"/>
    <property type="molecule type" value="Genomic_DNA"/>
</dbReference>
<dbReference type="Proteomes" id="UP000315017">
    <property type="component" value="Chromosome"/>
</dbReference>
<dbReference type="RefSeq" id="WP_145085480.1">
    <property type="nucleotide sequence ID" value="NZ_CP036274.1"/>
</dbReference>
<sequence length="341" mass="38225">MSKQSLSTLVAIYRRKHGPRIATYLDYFTELQSLEDAIRFACHGKDGKIHGHQHLVGKEKLEQARKVLQRHADEIMACKSFDDLHTLVENRTSSIDRFGVLAVYDTSLRLGAHLDLWPEVVYLHAGTKKGCKALGVMTKGGTVEMEKLPKPVRALEPYQAEDFLCIFKDAFAGVERKVNGCLPKGRGILKMENDELEQVKSLALAFRSAIERCKLRLTCIAFTDFPVGSCSETSDLLGRFLESKGFSGWTYVSGLRGDRTHHAWLTKDGVCVDITADQFGDAPDAVIVDPDSTWHRQFKIVRQRPPGAACPQPEFRSEIEETFRLILETIDVEERASGNSV</sequence>
<gene>
    <name evidence="1" type="ORF">ETAA8_09270</name>
</gene>
<evidence type="ECO:0000313" key="1">
    <source>
        <dbReference type="EMBL" id="QDU25855.1"/>
    </source>
</evidence>
<reference evidence="1 2" key="1">
    <citation type="submission" date="2019-02" db="EMBL/GenBank/DDBJ databases">
        <title>Deep-cultivation of Planctomycetes and their phenomic and genomic characterization uncovers novel biology.</title>
        <authorList>
            <person name="Wiegand S."/>
            <person name="Jogler M."/>
            <person name="Boedeker C."/>
            <person name="Pinto D."/>
            <person name="Vollmers J."/>
            <person name="Rivas-Marin E."/>
            <person name="Kohn T."/>
            <person name="Peeters S.H."/>
            <person name="Heuer A."/>
            <person name="Rast P."/>
            <person name="Oberbeckmann S."/>
            <person name="Bunk B."/>
            <person name="Jeske O."/>
            <person name="Meyerdierks A."/>
            <person name="Storesund J.E."/>
            <person name="Kallscheuer N."/>
            <person name="Luecker S."/>
            <person name="Lage O.M."/>
            <person name="Pohl T."/>
            <person name="Merkel B.J."/>
            <person name="Hornburger P."/>
            <person name="Mueller R.-W."/>
            <person name="Bruemmer F."/>
            <person name="Labrenz M."/>
            <person name="Spormann A.M."/>
            <person name="Op den Camp H."/>
            <person name="Overmann J."/>
            <person name="Amann R."/>
            <person name="Jetten M.S.M."/>
            <person name="Mascher T."/>
            <person name="Medema M.H."/>
            <person name="Devos D.P."/>
            <person name="Kaster A.-K."/>
            <person name="Ovreas L."/>
            <person name="Rohde M."/>
            <person name="Galperin M.Y."/>
            <person name="Jogler C."/>
        </authorList>
    </citation>
    <scope>NUCLEOTIDE SEQUENCE [LARGE SCALE GENOMIC DNA]</scope>
    <source>
        <strain evidence="1 2">ETA_A8</strain>
    </source>
</reference>
<dbReference type="AlphaFoldDB" id="A0A517Y6K0"/>
<accession>A0A517Y6K0</accession>
<name>A0A517Y6K0_9BACT</name>
<evidence type="ECO:0000313" key="2">
    <source>
        <dbReference type="Proteomes" id="UP000315017"/>
    </source>
</evidence>
<proteinExistence type="predicted"/>
<keyword evidence="2" id="KW-1185">Reference proteome</keyword>
<protein>
    <submittedName>
        <fullName evidence="1">Uncharacterized protein</fullName>
    </submittedName>
</protein>
<dbReference type="OrthoDB" id="9156397at2"/>